<dbReference type="RefSeq" id="WP_013825844.1">
    <property type="nucleotide sequence ID" value="NC_015574.1"/>
</dbReference>
<dbReference type="GeneID" id="10668833"/>
<accession>F6D6R0</accession>
<evidence type="ECO:0000313" key="2">
    <source>
        <dbReference type="Proteomes" id="UP000009231"/>
    </source>
</evidence>
<reference evidence="1 2" key="1">
    <citation type="journal article" date="2014" name="Int. J. Syst. Evol. Microbiol.">
        <title>Methanobacterium paludis sp. nov. and a novel strain of Methanobacterium lacus isolated from northern peatlands.</title>
        <authorList>
            <person name="Cadillo-Quiroz H."/>
            <person name="Brauer S.L."/>
            <person name="Goodson N."/>
            <person name="Yavitt J.B."/>
            <person name="Zinder S.H."/>
        </authorList>
    </citation>
    <scope>NUCLEOTIDE SEQUENCE [LARGE SCALE GENOMIC DNA]</scope>
    <source>
        <strain evidence="2">DSM 25820 / JCM 18151 / SWAN1</strain>
    </source>
</reference>
<name>F6D6R0_METPW</name>
<dbReference type="HOGENOM" id="CLU_2288925_0_0_2"/>
<evidence type="ECO:0000313" key="1">
    <source>
        <dbReference type="EMBL" id="AEG18343.1"/>
    </source>
</evidence>
<dbReference type="EMBL" id="CP002772">
    <property type="protein sequence ID" value="AEG18343.1"/>
    <property type="molecule type" value="Genomic_DNA"/>
</dbReference>
<organism evidence="1 2">
    <name type="scientific">Methanobacterium paludis (strain DSM 25820 / JCM 18151 / SWAN1)</name>
    <dbReference type="NCBI Taxonomy" id="868131"/>
    <lineage>
        <taxon>Archaea</taxon>
        <taxon>Methanobacteriati</taxon>
        <taxon>Methanobacteriota</taxon>
        <taxon>Methanomada group</taxon>
        <taxon>Methanobacteria</taxon>
        <taxon>Methanobacteriales</taxon>
        <taxon>Methanobacteriaceae</taxon>
        <taxon>Methanobacterium</taxon>
    </lineage>
</organism>
<keyword evidence="2" id="KW-1185">Reference proteome</keyword>
<dbReference type="Proteomes" id="UP000009231">
    <property type="component" value="Chromosome"/>
</dbReference>
<dbReference type="OrthoDB" id="373921at2157"/>
<sequence length="109" mass="11876">MDLEKVGSVSLHNGGGFVAKIQFKYYDGADWKDSTKSRDITVGATKKVDPGDFAIPNGTHIKLKVFVVAGKDNLANRELIYDNTSDETAEYVITGTTLNNKLGLIGFIH</sequence>
<proteinExistence type="predicted"/>
<dbReference type="AlphaFoldDB" id="F6D6R0"/>
<gene>
    <name evidence="1" type="ordered locus">MSWAN_1328</name>
</gene>
<protein>
    <submittedName>
        <fullName evidence="1">Uncharacterized protein</fullName>
    </submittedName>
</protein>
<dbReference type="KEGG" id="mew:MSWAN_1328"/>